<dbReference type="PANTHER" id="PTHR30266:SF2">
    <property type="entry name" value="LARGE-CONDUCTANCE MECHANOSENSITIVE CHANNEL"/>
    <property type="match status" value="1"/>
</dbReference>
<comment type="caution">
    <text evidence="11">The sequence shown here is derived from an EMBL/GenBank/DDBJ whole genome shotgun (WGS) entry which is preliminary data.</text>
</comment>
<dbReference type="InterPro" id="IPR019823">
    <property type="entry name" value="Mechanosensitive_channel_CS"/>
</dbReference>
<keyword evidence="8 10" id="KW-0472">Membrane</keyword>
<dbReference type="PANTHER" id="PTHR30266">
    <property type="entry name" value="MECHANOSENSITIVE CHANNEL MSCL"/>
    <property type="match status" value="1"/>
</dbReference>
<sequence length="162" mass="17275">MWQPLPERVQQAGKGKPMFKEFKEFIARGNVIDLAVGIIIGAAFTAIVNSLVADLINPIIGLLTGGTDFSGHYLVLKGEVPPGASLQVARDSGASVFAYGAFLSAVINFLIVAWAVFLLVKAVNKVQSAAIRKKEAEAAAPAGPTQEELLMEIRDELRARSV</sequence>
<evidence type="ECO:0000256" key="5">
    <source>
        <dbReference type="ARBA" id="ARBA00022692"/>
    </source>
</evidence>
<feature type="transmembrane region" description="Helical" evidence="10">
    <location>
        <begin position="96"/>
        <end position="120"/>
    </location>
</feature>
<comment type="similarity">
    <text evidence="2 10">Belongs to the MscL family.</text>
</comment>
<dbReference type="InterPro" id="IPR036019">
    <property type="entry name" value="MscL_channel"/>
</dbReference>
<protein>
    <recommendedName>
        <fullName evidence="10">Large-conductance mechanosensitive channel</fullName>
    </recommendedName>
</protein>
<evidence type="ECO:0000256" key="4">
    <source>
        <dbReference type="ARBA" id="ARBA00022475"/>
    </source>
</evidence>
<evidence type="ECO:0000256" key="9">
    <source>
        <dbReference type="ARBA" id="ARBA00023303"/>
    </source>
</evidence>
<evidence type="ECO:0000313" key="12">
    <source>
        <dbReference type="Proteomes" id="UP000273626"/>
    </source>
</evidence>
<dbReference type="InterPro" id="IPR001185">
    <property type="entry name" value="MS_channel"/>
</dbReference>
<dbReference type="HAMAP" id="MF_00115">
    <property type="entry name" value="MscL"/>
    <property type="match status" value="1"/>
</dbReference>
<evidence type="ECO:0000256" key="6">
    <source>
        <dbReference type="ARBA" id="ARBA00022989"/>
    </source>
</evidence>
<organism evidence="11 12">
    <name type="scientific">Paracoccus pantotrophus</name>
    <name type="common">Thiosphaera pantotropha</name>
    <dbReference type="NCBI Taxonomy" id="82367"/>
    <lineage>
        <taxon>Bacteria</taxon>
        <taxon>Pseudomonadati</taxon>
        <taxon>Pseudomonadota</taxon>
        <taxon>Alphaproteobacteria</taxon>
        <taxon>Rhodobacterales</taxon>
        <taxon>Paracoccaceae</taxon>
        <taxon>Paracoccus</taxon>
    </lineage>
</organism>
<reference evidence="11" key="1">
    <citation type="submission" date="2018-10" db="EMBL/GenBank/DDBJ databases">
        <title>Genomic Encyclopedia of Archaeal and Bacterial Type Strains, Phase II (KMG-II): from individual species to whole genera.</title>
        <authorList>
            <person name="Goeker M."/>
        </authorList>
    </citation>
    <scope>NUCLEOTIDE SEQUENCE [LARGE SCALE GENOMIC DNA]</scope>
    <source>
        <strain evidence="11">DSM 2944</strain>
    </source>
</reference>
<keyword evidence="3 10" id="KW-0813">Transport</keyword>
<dbReference type="PRINTS" id="PR01264">
    <property type="entry name" value="MECHCHANNEL"/>
</dbReference>
<comment type="function">
    <text evidence="10">Channel that opens in response to stretch forces in the membrane lipid bilayer. May participate in the regulation of osmotic pressure changes within the cell.</text>
</comment>
<dbReference type="EMBL" id="RBLI01000001">
    <property type="protein sequence ID" value="RKS51452.1"/>
    <property type="molecule type" value="Genomic_DNA"/>
</dbReference>
<keyword evidence="5 10" id="KW-0812">Transmembrane</keyword>
<dbReference type="Pfam" id="PF01741">
    <property type="entry name" value="MscL"/>
    <property type="match status" value="1"/>
</dbReference>
<dbReference type="PROSITE" id="PS01327">
    <property type="entry name" value="MSCL"/>
    <property type="match status" value="1"/>
</dbReference>
<dbReference type="InterPro" id="IPR037673">
    <property type="entry name" value="MSC/AndL"/>
</dbReference>
<gene>
    <name evidence="10" type="primary">mscL</name>
    <name evidence="11" type="ORF">BDE18_0700</name>
</gene>
<feature type="transmembrane region" description="Helical" evidence="10">
    <location>
        <begin position="25"/>
        <end position="48"/>
    </location>
</feature>
<evidence type="ECO:0000256" key="3">
    <source>
        <dbReference type="ARBA" id="ARBA00022448"/>
    </source>
</evidence>
<dbReference type="NCBIfam" id="TIGR00220">
    <property type="entry name" value="mscL"/>
    <property type="match status" value="1"/>
</dbReference>
<dbReference type="Proteomes" id="UP000273626">
    <property type="component" value="Unassembled WGS sequence"/>
</dbReference>
<evidence type="ECO:0000256" key="2">
    <source>
        <dbReference type="ARBA" id="ARBA00007254"/>
    </source>
</evidence>
<evidence type="ECO:0000256" key="10">
    <source>
        <dbReference type="HAMAP-Rule" id="MF_00115"/>
    </source>
</evidence>
<keyword evidence="9 10" id="KW-0407">Ion channel</keyword>
<keyword evidence="12" id="KW-1185">Reference proteome</keyword>
<dbReference type="NCBIfam" id="NF010557">
    <property type="entry name" value="PRK13952.1"/>
    <property type="match status" value="1"/>
</dbReference>
<evidence type="ECO:0000256" key="7">
    <source>
        <dbReference type="ARBA" id="ARBA00023065"/>
    </source>
</evidence>
<evidence type="ECO:0000256" key="8">
    <source>
        <dbReference type="ARBA" id="ARBA00023136"/>
    </source>
</evidence>
<dbReference type="Gene3D" id="1.10.1200.120">
    <property type="entry name" value="Large-conductance mechanosensitive channel, MscL, domain 1"/>
    <property type="match status" value="1"/>
</dbReference>
<evidence type="ECO:0000256" key="1">
    <source>
        <dbReference type="ARBA" id="ARBA00004651"/>
    </source>
</evidence>
<evidence type="ECO:0000313" key="11">
    <source>
        <dbReference type="EMBL" id="RKS51452.1"/>
    </source>
</evidence>
<accession>A0ABX9SFF9</accession>
<name>A0ABX9SFF9_PARPN</name>
<dbReference type="SUPFAM" id="SSF81330">
    <property type="entry name" value="Gated mechanosensitive channel"/>
    <property type="match status" value="1"/>
</dbReference>
<keyword evidence="6 10" id="KW-1133">Transmembrane helix</keyword>
<keyword evidence="4 10" id="KW-1003">Cell membrane</keyword>
<dbReference type="NCBIfam" id="NF001843">
    <property type="entry name" value="PRK00567.1-4"/>
    <property type="match status" value="1"/>
</dbReference>
<keyword evidence="7 10" id="KW-0406">Ion transport</keyword>
<proteinExistence type="inferred from homology"/>
<keyword evidence="10" id="KW-0997">Cell inner membrane</keyword>
<comment type="subcellular location">
    <subcellularLocation>
        <location evidence="10">Cell inner membrane</location>
        <topology evidence="10">Multi-pass membrane protein</topology>
    </subcellularLocation>
    <subcellularLocation>
        <location evidence="1">Cell membrane</location>
        <topology evidence="1">Multi-pass membrane protein</topology>
    </subcellularLocation>
</comment>
<comment type="subunit">
    <text evidence="10">Homopentamer.</text>
</comment>